<proteinExistence type="inferred from homology"/>
<evidence type="ECO:0000256" key="1">
    <source>
        <dbReference type="ARBA" id="ARBA00022801"/>
    </source>
</evidence>
<comment type="caution">
    <text evidence="4">The sequence shown here is derived from an EMBL/GenBank/DDBJ whole genome shotgun (WGS) entry which is preliminary data.</text>
</comment>
<dbReference type="AlphaFoldDB" id="A0A8K0T666"/>
<dbReference type="PRINTS" id="PR00111">
    <property type="entry name" value="ABHYDROLASE"/>
</dbReference>
<dbReference type="InterPro" id="IPR000639">
    <property type="entry name" value="Epox_hydrolase-like"/>
</dbReference>
<dbReference type="SUPFAM" id="SSF53474">
    <property type="entry name" value="alpha/beta-Hydrolases"/>
    <property type="match status" value="1"/>
</dbReference>
<keyword evidence="1 4" id="KW-0378">Hydrolase</keyword>
<reference evidence="4" key="1">
    <citation type="journal article" date="2021" name="Nat. Commun.">
        <title>Genetic determinants of endophytism in the Arabidopsis root mycobiome.</title>
        <authorList>
            <person name="Mesny F."/>
            <person name="Miyauchi S."/>
            <person name="Thiergart T."/>
            <person name="Pickel B."/>
            <person name="Atanasova L."/>
            <person name="Karlsson M."/>
            <person name="Huettel B."/>
            <person name="Barry K.W."/>
            <person name="Haridas S."/>
            <person name="Chen C."/>
            <person name="Bauer D."/>
            <person name="Andreopoulos W."/>
            <person name="Pangilinan J."/>
            <person name="LaButti K."/>
            <person name="Riley R."/>
            <person name="Lipzen A."/>
            <person name="Clum A."/>
            <person name="Drula E."/>
            <person name="Henrissat B."/>
            <person name="Kohler A."/>
            <person name="Grigoriev I.V."/>
            <person name="Martin F.M."/>
            <person name="Hacquard S."/>
        </authorList>
    </citation>
    <scope>NUCLEOTIDE SEQUENCE</scope>
    <source>
        <strain evidence="4">MPI-CAGE-AT-0016</strain>
    </source>
</reference>
<feature type="domain" description="AB hydrolase-1" evidence="3">
    <location>
        <begin position="37"/>
        <end position="316"/>
    </location>
</feature>
<evidence type="ECO:0000259" key="3">
    <source>
        <dbReference type="Pfam" id="PF00561"/>
    </source>
</evidence>
<evidence type="ECO:0000313" key="4">
    <source>
        <dbReference type="EMBL" id="KAH7349779.1"/>
    </source>
</evidence>
<dbReference type="Proteomes" id="UP000813385">
    <property type="component" value="Unassembled WGS sequence"/>
</dbReference>
<dbReference type="GO" id="GO:0016787">
    <property type="term" value="F:hydrolase activity"/>
    <property type="evidence" value="ECO:0007669"/>
    <property type="project" value="UniProtKB-KW"/>
</dbReference>
<evidence type="ECO:0000313" key="5">
    <source>
        <dbReference type="Proteomes" id="UP000813385"/>
    </source>
</evidence>
<dbReference type="InterPro" id="IPR000073">
    <property type="entry name" value="AB_hydrolase_1"/>
</dbReference>
<protein>
    <submittedName>
        <fullName evidence="4">Alpha/Beta hydrolase protein</fullName>
    </submittedName>
</protein>
<dbReference type="Pfam" id="PF00561">
    <property type="entry name" value="Abhydrolase_1"/>
    <property type="match status" value="1"/>
</dbReference>
<dbReference type="PANTHER" id="PTHR43329">
    <property type="entry name" value="EPOXIDE HYDROLASE"/>
    <property type="match status" value="1"/>
</dbReference>
<name>A0A8K0T666_9PEZI</name>
<dbReference type="PRINTS" id="PR00412">
    <property type="entry name" value="EPOXHYDRLASE"/>
</dbReference>
<dbReference type="EMBL" id="JAGPXD010000006">
    <property type="protein sequence ID" value="KAH7349779.1"/>
    <property type="molecule type" value="Genomic_DNA"/>
</dbReference>
<sequence>MAVAPVTKFGFEYRTANVNGVKYRYIRSEPGGDAVGTIFLVHGWPDMALGWRNQIPFLNSLGLRVIAMDMMGYGGTAAPEEVSYYTLKRAGDDIAGLAKHLGLSRIVLGGHDWGGAVVYRTALWHPELISAFFVISTPFAPPSLTFVDQPDAFPTLHYQLQFRTDAIQNYIGPVDNQNATRIRQILNTIYSVRLPNGESAFNSTGEGFSLDLLDGVTEDTPLMTTEEIDFYVENYMNKPFNRTLNWYRTGQMNFADERAFVPDGVAFDDKFHQPALYIGGEDDTALPPYLSTGMETYFDSLSRGLAQGDHWIMWEEVETVNGFIGNWLTTSVLGNATFGLNLTTTIGC</sequence>
<keyword evidence="5" id="KW-1185">Reference proteome</keyword>
<comment type="similarity">
    <text evidence="2">Belongs to the AB hydrolase superfamily. Epoxide hydrolase family.</text>
</comment>
<dbReference type="Gene3D" id="3.40.50.1820">
    <property type="entry name" value="alpha/beta hydrolase"/>
    <property type="match status" value="1"/>
</dbReference>
<dbReference type="InterPro" id="IPR029058">
    <property type="entry name" value="AB_hydrolase_fold"/>
</dbReference>
<gene>
    <name evidence="4" type="ORF">B0T11DRAFT_358748</name>
</gene>
<accession>A0A8K0T666</accession>
<evidence type="ECO:0000256" key="2">
    <source>
        <dbReference type="ARBA" id="ARBA00038334"/>
    </source>
</evidence>
<dbReference type="OrthoDB" id="408373at2759"/>
<organism evidence="4 5">
    <name type="scientific">Plectosphaerella cucumerina</name>
    <dbReference type="NCBI Taxonomy" id="40658"/>
    <lineage>
        <taxon>Eukaryota</taxon>
        <taxon>Fungi</taxon>
        <taxon>Dikarya</taxon>
        <taxon>Ascomycota</taxon>
        <taxon>Pezizomycotina</taxon>
        <taxon>Sordariomycetes</taxon>
        <taxon>Hypocreomycetidae</taxon>
        <taxon>Glomerellales</taxon>
        <taxon>Plectosphaerellaceae</taxon>
        <taxon>Plectosphaerella</taxon>
    </lineage>
</organism>